<proteinExistence type="predicted"/>
<dbReference type="HOGENOM" id="CLU_1652126_0_0_1"/>
<gene>
    <name evidence="2" type="ORF">EDEG_03070</name>
</gene>
<reference evidence="2 3" key="1">
    <citation type="submission" date="2011-08" db="EMBL/GenBank/DDBJ databases">
        <authorList>
            <person name="Liu Z.J."/>
            <person name="Shi F.L."/>
            <person name="Lu J.Q."/>
            <person name="Li M."/>
            <person name="Wang Z.L."/>
        </authorList>
    </citation>
    <scope>NUCLEOTIDE SEQUENCE [LARGE SCALE GENOMIC DNA]</scope>
    <source>
        <strain evidence="2 3">USNM 41457</strain>
    </source>
</reference>
<evidence type="ECO:0000313" key="2">
    <source>
        <dbReference type="EMBL" id="EJW02516.1"/>
    </source>
</evidence>
<keyword evidence="1" id="KW-0732">Signal</keyword>
<dbReference type="InParanoid" id="J9D3X7"/>
<dbReference type="EMBL" id="AFBI03000067">
    <property type="protein sequence ID" value="EJW02516.1"/>
    <property type="molecule type" value="Genomic_DNA"/>
</dbReference>
<feature type="chain" id="PRO_5003821341" evidence="1">
    <location>
        <begin position="23"/>
        <end position="160"/>
    </location>
</feature>
<reference evidence="3" key="2">
    <citation type="submission" date="2015-07" db="EMBL/GenBank/DDBJ databases">
        <title>Contrasting host-pathogen interactions and genome evolution in two generalist and specialist microsporidian pathogens of mosquitoes.</title>
        <authorList>
            <consortium name="The Broad Institute Genomics Platform"/>
            <consortium name="The Broad Institute Genome Sequencing Center for Infectious Disease"/>
            <person name="Cuomo C.A."/>
            <person name="Sanscrainte N.D."/>
            <person name="Goldberg J.M."/>
            <person name="Heiman D."/>
            <person name="Young S."/>
            <person name="Zeng Q."/>
            <person name="Becnel J.J."/>
            <person name="Birren B.W."/>
        </authorList>
    </citation>
    <scope>NUCLEOTIDE SEQUENCE [LARGE SCALE GENOMIC DNA]</scope>
    <source>
        <strain evidence="3">USNM 41457</strain>
    </source>
</reference>
<sequence length="160" mass="18679">MSSVSFCLWFFKVLGSVSLINQDTFCNRQRPKTGHSIEMTEMVEFSTIASPKSASTTEASDNHETAFEDNIYCIKDKKEENPIRKISSLEENEIKRREELDRIIKKFLEDAAKRKYKNQKDEQARQSVLNSSINRYLHSEKKRFCFILNDKKNITKSGNK</sequence>
<accession>J9D3X7</accession>
<evidence type="ECO:0000256" key="1">
    <source>
        <dbReference type="SAM" id="SignalP"/>
    </source>
</evidence>
<dbReference type="Proteomes" id="UP000003163">
    <property type="component" value="Unassembled WGS sequence"/>
</dbReference>
<feature type="signal peptide" evidence="1">
    <location>
        <begin position="1"/>
        <end position="22"/>
    </location>
</feature>
<dbReference type="VEuPathDB" id="MicrosporidiaDB:EDEG_03070"/>
<protein>
    <submittedName>
        <fullName evidence="2">Uncharacterized protein</fullName>
    </submittedName>
</protein>
<dbReference type="AlphaFoldDB" id="J9D3X7"/>
<comment type="caution">
    <text evidence="2">The sequence shown here is derived from an EMBL/GenBank/DDBJ whole genome shotgun (WGS) entry which is preliminary data.</text>
</comment>
<evidence type="ECO:0000313" key="3">
    <source>
        <dbReference type="Proteomes" id="UP000003163"/>
    </source>
</evidence>
<name>J9D3X7_EDHAE</name>
<keyword evidence="3" id="KW-1185">Reference proteome</keyword>
<organism evidence="2 3">
    <name type="scientific">Edhazardia aedis (strain USNM 41457)</name>
    <name type="common">Microsporidian parasite</name>
    <dbReference type="NCBI Taxonomy" id="1003232"/>
    <lineage>
        <taxon>Eukaryota</taxon>
        <taxon>Fungi</taxon>
        <taxon>Fungi incertae sedis</taxon>
        <taxon>Microsporidia</taxon>
        <taxon>Edhazardia</taxon>
    </lineage>
</organism>